<evidence type="ECO:0000313" key="2">
    <source>
        <dbReference type="Proteomes" id="UP001163324"/>
    </source>
</evidence>
<keyword evidence="2" id="KW-1185">Reference proteome</keyword>
<dbReference type="Proteomes" id="UP001163324">
    <property type="component" value="Chromosome 6"/>
</dbReference>
<name>A0ACC0UWZ5_9HYPO</name>
<proteinExistence type="predicted"/>
<protein>
    <submittedName>
        <fullName evidence="1">Uncharacterized protein</fullName>
    </submittedName>
</protein>
<gene>
    <name evidence="1" type="ORF">N3K66_006547</name>
</gene>
<evidence type="ECO:0000313" key="1">
    <source>
        <dbReference type="EMBL" id="KAI9898187.1"/>
    </source>
</evidence>
<reference evidence="1" key="1">
    <citation type="submission" date="2022-10" db="EMBL/GenBank/DDBJ databases">
        <title>Complete Genome of Trichothecium roseum strain YXFP-22015, a Plant Pathogen Isolated from Citrus.</title>
        <authorList>
            <person name="Wang Y."/>
            <person name="Zhu L."/>
        </authorList>
    </citation>
    <scope>NUCLEOTIDE SEQUENCE</scope>
    <source>
        <strain evidence="1">YXFP-22015</strain>
    </source>
</reference>
<organism evidence="1 2">
    <name type="scientific">Trichothecium roseum</name>
    <dbReference type="NCBI Taxonomy" id="47278"/>
    <lineage>
        <taxon>Eukaryota</taxon>
        <taxon>Fungi</taxon>
        <taxon>Dikarya</taxon>
        <taxon>Ascomycota</taxon>
        <taxon>Pezizomycotina</taxon>
        <taxon>Sordariomycetes</taxon>
        <taxon>Hypocreomycetidae</taxon>
        <taxon>Hypocreales</taxon>
        <taxon>Hypocreales incertae sedis</taxon>
        <taxon>Trichothecium</taxon>
    </lineage>
</organism>
<comment type="caution">
    <text evidence="1">The sequence shown here is derived from an EMBL/GenBank/DDBJ whole genome shotgun (WGS) entry which is preliminary data.</text>
</comment>
<accession>A0ACC0UWZ5</accession>
<dbReference type="EMBL" id="CM047945">
    <property type="protein sequence ID" value="KAI9898187.1"/>
    <property type="molecule type" value="Genomic_DNA"/>
</dbReference>
<sequence length="771" mass="88283">MASAPGKNAKQYSQATQTALLRATNRLFDLEQPANNVEDLFNGILLGHVLHELDNEFEVSHLESTQGVSKHLTNKRNLQAIYKGLFRYIRRAVPDLACQAKKFDYHAIAETPDAQGISQLLAVMVAVATLGPSNGTYIPRIQHSLDRETQAEIMAIITTMQNDIQDSRNDEDLDEAIDAVMEARDMDLLVEEQNAHLRQQLENTKRNLSDYITRLEHLQMSHEELRFEKDKNDRELDVLRKATKDGANNAEMVKALEAQVHEQMDVITRYEEMIRHHEKTKSQLETEVQRLTQRSIDAEELRDQVSEYKHKAEDLEKKANTAERYKQKLESQQHLVKEVQNLQYERAELQEQLRALTDDRERGARTRKAEDELTKMITQSEQHLWDERNQKNQLLKDLAAMGDEVMRLKAQRTHDENFIQDLQDQIQTGTGAGSHVEGGEESGGTLNLEDELNATDDDAPPMQSLEVSRLRAENDLLKRTAGSSADAVGLRREIEEMQRQYEHLQKNYQDLFEQHALSQEQVEALINGMPAEADKAFVNLRTAYALTSTENERLQKQVEDLQAQTADGARELLSVRSQLSAVDKDSIEALEELQQSDKLIAKSLQFDLDTLRAQLKFIRSERDAQKSQLVEALLAKDKLRKDIEAGNIQDLASKDPDVGESVKKDHDKIEKLRARLLERNQQLEISEQERVDLQHQLKAALSGETAAAEKAAWEQRISNLQRENALMATAWHDLTNRLQSNHVVLQRRHNAPKSWLHKQRQMVNVTPKNPK</sequence>